<dbReference type="GO" id="GO:0003677">
    <property type="term" value="F:DNA binding"/>
    <property type="evidence" value="ECO:0007669"/>
    <property type="project" value="UniProtKB-UniRule"/>
</dbReference>
<keyword evidence="8" id="KW-1185">Reference proteome</keyword>
<comment type="function">
    <text evidence="1 6">Required for the transposition of the insertion element.</text>
</comment>
<evidence type="ECO:0000256" key="3">
    <source>
        <dbReference type="ARBA" id="ARBA00022578"/>
    </source>
</evidence>
<evidence type="ECO:0000256" key="1">
    <source>
        <dbReference type="ARBA" id="ARBA00002190"/>
    </source>
</evidence>
<dbReference type="AlphaFoldDB" id="A0A4V1LNM3"/>
<dbReference type="PANTHER" id="PTHR33217">
    <property type="entry name" value="TRANSPOSASE FOR INSERTION SEQUENCE ELEMENT IS1081"/>
    <property type="match status" value="1"/>
</dbReference>
<keyword evidence="3 6" id="KW-0815">Transposition</keyword>
<evidence type="ECO:0000256" key="6">
    <source>
        <dbReference type="RuleBase" id="RU365089"/>
    </source>
</evidence>
<reference evidence="7 8" key="1">
    <citation type="submission" date="2017-10" db="EMBL/GenBank/DDBJ databases">
        <title>Genomics of the genus Arcobacter.</title>
        <authorList>
            <person name="Perez-Cataluna A."/>
            <person name="Figueras M.J."/>
        </authorList>
    </citation>
    <scope>NUCLEOTIDE SEQUENCE [LARGE SCALE GENOMIC DNA]</scope>
    <source>
        <strain evidence="7 8">CECT 8987</strain>
    </source>
</reference>
<dbReference type="OrthoDB" id="9815585at2"/>
<organism evidence="7 8">
    <name type="scientific">Candidatus Marinarcus aquaticus</name>
    <dbReference type="NCBI Taxonomy" id="2044504"/>
    <lineage>
        <taxon>Bacteria</taxon>
        <taxon>Pseudomonadati</taxon>
        <taxon>Campylobacterota</taxon>
        <taxon>Epsilonproteobacteria</taxon>
        <taxon>Campylobacterales</taxon>
        <taxon>Arcobacteraceae</taxon>
        <taxon>Candidatus Marinarcus</taxon>
    </lineage>
</organism>
<dbReference type="NCBIfam" id="NF033543">
    <property type="entry name" value="transpos_IS256"/>
    <property type="match status" value="1"/>
</dbReference>
<sequence length="400" mass="45907">MNQTLDLTDALEQIKAGAKIDGKDGVLAPLIKQLTEAALQAELESHLTTEINKNRKNGKSTKTMKSSVGEFELDVPRDRNGSYEPQIVKKHQTHMSDHIEQKILSLYALGNSYSQISEHIQELYGTEFSKATISAVTDKVIPLLKEWQQRPLESIYPFVWLDAIHYKIKDNGRYISKAVYTILGVGLNGKKEILGLYLSENEGTNFWLQVLTDLNNRGVEDILIASVDGLKGFPEAINAIFPNTEVQLCIVHQIRNSIRYVASKNQKEFMKDLKIIYQAISKEAAEMELDNLESKWGKKYPIVIKSWRNKWEHLSAYFKYPEEIRRIIYTTNIIESVHRQFRKLTKTKGAFPNENSLLKLLYMGIQNASKKWTMPIWNWSLTISQLAILFEGRLDESLNL</sequence>
<keyword evidence="4 6" id="KW-0238">DNA-binding</keyword>
<dbReference type="RefSeq" id="WP_128997163.1">
    <property type="nucleotide sequence ID" value="NZ_PDKN01000011.1"/>
</dbReference>
<evidence type="ECO:0000313" key="8">
    <source>
        <dbReference type="Proteomes" id="UP000290657"/>
    </source>
</evidence>
<dbReference type="PANTHER" id="PTHR33217:SF8">
    <property type="entry name" value="MUTATOR FAMILY TRANSPOSASE"/>
    <property type="match status" value="1"/>
</dbReference>
<gene>
    <name evidence="7" type="ORF">CRV04_12320</name>
</gene>
<comment type="similarity">
    <text evidence="2 6">Belongs to the transposase mutator family.</text>
</comment>
<proteinExistence type="inferred from homology"/>
<accession>A0A4V1LNM3</accession>
<keyword evidence="5 6" id="KW-0233">DNA recombination</keyword>
<dbReference type="Proteomes" id="UP000290657">
    <property type="component" value="Unassembled WGS sequence"/>
</dbReference>
<keyword evidence="6" id="KW-0814">Transposable element</keyword>
<evidence type="ECO:0000313" key="7">
    <source>
        <dbReference type="EMBL" id="RXJ54159.1"/>
    </source>
</evidence>
<dbReference type="InterPro" id="IPR001207">
    <property type="entry name" value="Transposase_mutator"/>
</dbReference>
<protein>
    <recommendedName>
        <fullName evidence="6">Mutator family transposase</fullName>
    </recommendedName>
</protein>
<dbReference type="EMBL" id="PDKN01000011">
    <property type="protein sequence ID" value="RXJ54159.1"/>
    <property type="molecule type" value="Genomic_DNA"/>
</dbReference>
<evidence type="ECO:0000256" key="2">
    <source>
        <dbReference type="ARBA" id="ARBA00010961"/>
    </source>
</evidence>
<name>A0A4V1LNM3_9BACT</name>
<comment type="caution">
    <text evidence="7">The sequence shown here is derived from an EMBL/GenBank/DDBJ whole genome shotgun (WGS) entry which is preliminary data.</text>
</comment>
<dbReference type="Pfam" id="PF00872">
    <property type="entry name" value="Transposase_mut"/>
    <property type="match status" value="1"/>
</dbReference>
<dbReference type="GO" id="GO:0004803">
    <property type="term" value="F:transposase activity"/>
    <property type="evidence" value="ECO:0007669"/>
    <property type="project" value="UniProtKB-UniRule"/>
</dbReference>
<evidence type="ECO:0000256" key="4">
    <source>
        <dbReference type="ARBA" id="ARBA00023125"/>
    </source>
</evidence>
<evidence type="ECO:0000256" key="5">
    <source>
        <dbReference type="ARBA" id="ARBA00023172"/>
    </source>
</evidence>
<dbReference type="GO" id="GO:0006313">
    <property type="term" value="P:DNA transposition"/>
    <property type="evidence" value="ECO:0007669"/>
    <property type="project" value="UniProtKB-UniRule"/>
</dbReference>